<dbReference type="CDD" id="cd09274">
    <property type="entry name" value="RNase_HI_RT_Ty3"/>
    <property type="match status" value="1"/>
</dbReference>
<dbReference type="Pfam" id="PF17919">
    <property type="entry name" value="RT_RNaseH_2"/>
    <property type="match status" value="1"/>
</dbReference>
<dbReference type="GO" id="GO:0004519">
    <property type="term" value="F:endonuclease activity"/>
    <property type="evidence" value="ECO:0007669"/>
    <property type="project" value="UniProtKB-KW"/>
</dbReference>
<evidence type="ECO:0000256" key="6">
    <source>
        <dbReference type="ARBA" id="ARBA00022801"/>
    </source>
</evidence>
<evidence type="ECO:0000256" key="5">
    <source>
        <dbReference type="ARBA" id="ARBA00022759"/>
    </source>
</evidence>
<dbReference type="Gene3D" id="3.30.70.270">
    <property type="match status" value="2"/>
</dbReference>
<dbReference type="Gene3D" id="3.10.10.10">
    <property type="entry name" value="HIV Type 1 Reverse Transcriptase, subunit A, domain 1"/>
    <property type="match status" value="1"/>
</dbReference>
<dbReference type="SUPFAM" id="SSF50630">
    <property type="entry name" value="Acid proteases"/>
    <property type="match status" value="1"/>
</dbReference>
<evidence type="ECO:0000256" key="1">
    <source>
        <dbReference type="ARBA" id="ARBA00022670"/>
    </source>
</evidence>
<dbReference type="CDD" id="cd00303">
    <property type="entry name" value="retropepsin_like"/>
    <property type="match status" value="1"/>
</dbReference>
<dbReference type="FunFam" id="3.30.70.270:FF:000020">
    <property type="entry name" value="Transposon Tf2-6 polyprotein-like Protein"/>
    <property type="match status" value="1"/>
</dbReference>
<dbReference type="Gene3D" id="2.40.70.10">
    <property type="entry name" value="Acid Proteases"/>
    <property type="match status" value="1"/>
</dbReference>
<dbReference type="Pfam" id="PF00078">
    <property type="entry name" value="RVT_1"/>
    <property type="match status" value="1"/>
</dbReference>
<dbReference type="InterPro" id="IPR000477">
    <property type="entry name" value="RT_dom"/>
</dbReference>
<gene>
    <name evidence="12" type="ORF">U9M48_004387</name>
</gene>
<keyword evidence="13" id="KW-1185">Reference proteome</keyword>
<dbReference type="GO" id="GO:0015074">
    <property type="term" value="P:DNA integration"/>
    <property type="evidence" value="ECO:0007669"/>
    <property type="project" value="InterPro"/>
</dbReference>
<evidence type="ECO:0000256" key="8">
    <source>
        <dbReference type="ARBA" id="ARBA00023268"/>
    </source>
</evidence>
<dbReference type="PROSITE" id="PS50878">
    <property type="entry name" value="RT_POL"/>
    <property type="match status" value="1"/>
</dbReference>
<dbReference type="InterPro" id="IPR012337">
    <property type="entry name" value="RNaseH-like_sf"/>
</dbReference>
<evidence type="ECO:0000256" key="7">
    <source>
        <dbReference type="ARBA" id="ARBA00022918"/>
    </source>
</evidence>
<evidence type="ECO:0000259" key="11">
    <source>
        <dbReference type="PROSITE" id="PS50994"/>
    </source>
</evidence>
<keyword evidence="7" id="KW-0695">RNA-directed DNA polymerase</keyword>
<dbReference type="InterPro" id="IPR043502">
    <property type="entry name" value="DNA/RNA_pol_sf"/>
</dbReference>
<feature type="domain" description="Integrase catalytic" evidence="11">
    <location>
        <begin position="908"/>
        <end position="1096"/>
    </location>
</feature>
<dbReference type="PANTHER" id="PTHR37984:SF5">
    <property type="entry name" value="PROTEIN NYNRIN-LIKE"/>
    <property type="match status" value="1"/>
</dbReference>
<dbReference type="GO" id="GO:0008233">
    <property type="term" value="F:peptidase activity"/>
    <property type="evidence" value="ECO:0007669"/>
    <property type="project" value="UniProtKB-KW"/>
</dbReference>
<evidence type="ECO:0000313" key="12">
    <source>
        <dbReference type="EMBL" id="WVZ53447.1"/>
    </source>
</evidence>
<dbReference type="SUPFAM" id="SSF53098">
    <property type="entry name" value="Ribonuclease H-like"/>
    <property type="match status" value="1"/>
</dbReference>
<dbReference type="InterPro" id="IPR041577">
    <property type="entry name" value="RT_RNaseH_2"/>
</dbReference>
<dbReference type="FunFam" id="3.10.10.10:FF:000007">
    <property type="entry name" value="Retrovirus-related Pol polyprotein from transposon 17.6-like Protein"/>
    <property type="match status" value="1"/>
</dbReference>
<dbReference type="GO" id="GO:0006508">
    <property type="term" value="P:proteolysis"/>
    <property type="evidence" value="ECO:0007669"/>
    <property type="project" value="UniProtKB-KW"/>
</dbReference>
<accession>A0AAQ3SJ08</accession>
<feature type="region of interest" description="Disordered" evidence="9">
    <location>
        <begin position="98"/>
        <end position="161"/>
    </location>
</feature>
<evidence type="ECO:0000256" key="9">
    <source>
        <dbReference type="SAM" id="MobiDB-lite"/>
    </source>
</evidence>
<keyword evidence="8" id="KW-0511">Multifunctional enzyme</keyword>
<dbReference type="PANTHER" id="PTHR37984">
    <property type="entry name" value="PROTEIN CBG26694"/>
    <property type="match status" value="1"/>
</dbReference>
<dbReference type="InterPro" id="IPR001584">
    <property type="entry name" value="Integrase_cat-core"/>
</dbReference>
<evidence type="ECO:0000259" key="10">
    <source>
        <dbReference type="PROSITE" id="PS50878"/>
    </source>
</evidence>
<evidence type="ECO:0000256" key="3">
    <source>
        <dbReference type="ARBA" id="ARBA00022695"/>
    </source>
</evidence>
<dbReference type="InterPro" id="IPR043128">
    <property type="entry name" value="Rev_trsase/Diguanyl_cyclase"/>
</dbReference>
<proteinExistence type="predicted"/>
<evidence type="ECO:0008006" key="14">
    <source>
        <dbReference type="Google" id="ProtNLM"/>
    </source>
</evidence>
<protein>
    <recommendedName>
        <fullName evidence="14">Reverse transcriptase</fullName>
    </recommendedName>
</protein>
<evidence type="ECO:0000256" key="4">
    <source>
        <dbReference type="ARBA" id="ARBA00022722"/>
    </source>
</evidence>
<name>A0AAQ3SJ08_PASNO</name>
<reference evidence="12 13" key="1">
    <citation type="submission" date="2024-02" db="EMBL/GenBank/DDBJ databases">
        <title>High-quality chromosome-scale genome assembly of Pensacola bahiagrass (Paspalum notatum Flugge var. saurae).</title>
        <authorList>
            <person name="Vega J.M."/>
            <person name="Podio M."/>
            <person name="Orjuela J."/>
            <person name="Siena L.A."/>
            <person name="Pessino S.C."/>
            <person name="Combes M.C."/>
            <person name="Mariac C."/>
            <person name="Albertini E."/>
            <person name="Pupilli F."/>
            <person name="Ortiz J.P.A."/>
            <person name="Leblanc O."/>
        </authorList>
    </citation>
    <scope>NUCLEOTIDE SEQUENCE [LARGE SCALE GENOMIC DNA]</scope>
    <source>
        <strain evidence="12">R1</strain>
        <tissue evidence="12">Leaf</tissue>
    </source>
</reference>
<dbReference type="InterPro" id="IPR036397">
    <property type="entry name" value="RNaseH_sf"/>
</dbReference>
<dbReference type="InterPro" id="IPR041588">
    <property type="entry name" value="Integrase_H2C2"/>
</dbReference>
<dbReference type="PROSITE" id="PS50994">
    <property type="entry name" value="INTEGRASE"/>
    <property type="match status" value="1"/>
</dbReference>
<keyword evidence="2" id="KW-0808">Transferase</keyword>
<keyword evidence="4" id="KW-0540">Nuclease</keyword>
<dbReference type="SUPFAM" id="SSF56672">
    <property type="entry name" value="DNA/RNA polymerases"/>
    <property type="match status" value="1"/>
</dbReference>
<organism evidence="12 13">
    <name type="scientific">Paspalum notatum var. saurae</name>
    <dbReference type="NCBI Taxonomy" id="547442"/>
    <lineage>
        <taxon>Eukaryota</taxon>
        <taxon>Viridiplantae</taxon>
        <taxon>Streptophyta</taxon>
        <taxon>Embryophyta</taxon>
        <taxon>Tracheophyta</taxon>
        <taxon>Spermatophyta</taxon>
        <taxon>Magnoliopsida</taxon>
        <taxon>Liliopsida</taxon>
        <taxon>Poales</taxon>
        <taxon>Poaceae</taxon>
        <taxon>PACMAD clade</taxon>
        <taxon>Panicoideae</taxon>
        <taxon>Andropogonodae</taxon>
        <taxon>Paspaleae</taxon>
        <taxon>Paspalinae</taxon>
        <taxon>Paspalum</taxon>
    </lineage>
</organism>
<dbReference type="Gene3D" id="1.10.340.70">
    <property type="match status" value="1"/>
</dbReference>
<evidence type="ECO:0000256" key="2">
    <source>
        <dbReference type="ARBA" id="ARBA00022679"/>
    </source>
</evidence>
<feature type="domain" description="Reverse transcriptase" evidence="10">
    <location>
        <begin position="428"/>
        <end position="607"/>
    </location>
</feature>
<dbReference type="Proteomes" id="UP001341281">
    <property type="component" value="Chromosome 01"/>
</dbReference>
<keyword evidence="3" id="KW-0548">Nucleotidyltransferase</keyword>
<evidence type="ECO:0000313" key="13">
    <source>
        <dbReference type="Proteomes" id="UP001341281"/>
    </source>
</evidence>
<keyword evidence="6" id="KW-0378">Hydrolase</keyword>
<dbReference type="GO" id="GO:0003964">
    <property type="term" value="F:RNA-directed DNA polymerase activity"/>
    <property type="evidence" value="ECO:0007669"/>
    <property type="project" value="UniProtKB-KW"/>
</dbReference>
<dbReference type="GO" id="GO:0003676">
    <property type="term" value="F:nucleic acid binding"/>
    <property type="evidence" value="ECO:0007669"/>
    <property type="project" value="InterPro"/>
</dbReference>
<dbReference type="Gene3D" id="3.30.420.10">
    <property type="entry name" value="Ribonuclease H-like superfamily/Ribonuclease H"/>
    <property type="match status" value="1"/>
</dbReference>
<dbReference type="AlphaFoldDB" id="A0AAQ3SJ08"/>
<dbReference type="InterPro" id="IPR050951">
    <property type="entry name" value="Retrovirus_Pol_polyprotein"/>
</dbReference>
<feature type="compositionally biased region" description="Low complexity" evidence="9">
    <location>
        <begin position="132"/>
        <end position="146"/>
    </location>
</feature>
<dbReference type="Pfam" id="PF17921">
    <property type="entry name" value="Integrase_H2C2"/>
    <property type="match status" value="1"/>
</dbReference>
<sequence length="1114" mass="124550">MPPWRRFTELLNLRFGPPLRSCPLGELAACRRTGSVADYSERFLDLLAHAGPLTEQQQVQLYTKGLQEPLSIDVQMMNPMSLEVAMNLARSYERREQVVAASQPPSSRPLPTRRGILPTPSGPSLLPPPSQRPNASSAASAPARSSTTTGRTIKRLSSDEMEDRRRQGLCFNCDEPYSKGHNRVCKHLFLLDLAEAEDDDDTEDKDERDDAAATEPVISLHAIAGVTASQTMQVPVVLGATTVASLIDSGSTHNFISESAAAKTGLAFPQRAGMRVAVANGKHLPCVGVLQEATFTIHSAPFTTDIFILPLAGFDMVLGTQWLATLGPILWDFSNLTMVFWHYNGKVEWHGLATTPPLGLLVSTGDDILAALLAAFDDLFAEPHGLSPARDCDHRIHLLPGTTPVAVRPYRYPVLHKDELERQCRDMEQRGLTRRSTSAFFSPVLLVKKADGTWHFCVDYRALNERTVKDSFPIPVVDELLDELRGTKFFTKLDLRSGYHQVRMAPDDVHKTAFRTHEGLYEFLVMPFGLSNASALFQALMNAVLRPFLRRFVLVFFDDILIYSRTWSEHLHHLRAVFTTLRNNNLVLKRSKCSFGWPSVAYLGHVVLAEGVAMDATKVQAVVDWPRPHSVRAMRGFLGLAGYYCKFVHGYGEIAAPLNDLLKKNGFAWSKRAEEAFQRLKLALTTAPVPTLPDFQPLFILECDASGTGCGAVLHQGAGPVAFFSRAFAPRHRGLAAYEHELIGLVQAVRHWRPYLWGRTFVIRTDHYSLKYLLDQRLVTILQHHWVSKLLGFDFSVEYRPGRSNVVADALSRRDADDTALFAITGPAFDMFEDLRRATATHPALVVLRDQILDGSRGEPWSVVDGVLLFKGRAYLSPDSPILLEILAATHDTGHERAEKTLHRFRRDFHMPSARAIIQDMVHHCITCQQNKTEHLHPAGLLMPLPVPTSVWSDISMDFVEGLPSGGQVLQIRAFHRTTASILSRDVAAVFFSEVVRLHGLPTSIVSDRDPVFTSMFWSALFKLLGVNLHMSSAFHLQSNGQTETVNTVIGMYLRCLTGDRPRQWLRWLPWAEFVYNTSYHTALKDMPFRVVYGHDPPAIREYDVGDYRVPAVA</sequence>
<keyword evidence="1" id="KW-0645">Protease</keyword>
<dbReference type="InterPro" id="IPR021109">
    <property type="entry name" value="Peptidase_aspartic_dom_sf"/>
</dbReference>
<keyword evidence="5" id="KW-0255">Endonuclease</keyword>
<dbReference type="EMBL" id="CP144745">
    <property type="protein sequence ID" value="WVZ53447.1"/>
    <property type="molecule type" value="Genomic_DNA"/>
</dbReference>
<dbReference type="Pfam" id="PF08284">
    <property type="entry name" value="RVP_2"/>
    <property type="match status" value="1"/>
</dbReference>
<dbReference type="CDD" id="cd01647">
    <property type="entry name" value="RT_LTR"/>
    <property type="match status" value="1"/>
</dbReference>